<evidence type="ECO:0000256" key="1">
    <source>
        <dbReference type="ARBA" id="ARBA00023002"/>
    </source>
</evidence>
<evidence type="ECO:0000313" key="3">
    <source>
        <dbReference type="Proteomes" id="UP001174694"/>
    </source>
</evidence>
<dbReference type="PANTHER" id="PTHR43157">
    <property type="entry name" value="PHOSPHATIDYLINOSITOL-GLYCAN BIOSYNTHESIS CLASS F PROTEIN-RELATED"/>
    <property type="match status" value="1"/>
</dbReference>
<protein>
    <submittedName>
        <fullName evidence="2">Short-chain dehydrogenase</fullName>
    </submittedName>
</protein>
<keyword evidence="3" id="KW-1185">Reference proteome</keyword>
<dbReference type="Pfam" id="PF00106">
    <property type="entry name" value="adh_short"/>
    <property type="match status" value="1"/>
</dbReference>
<accession>A0AA38RZG5</accession>
<dbReference type="GO" id="GO:0016491">
    <property type="term" value="F:oxidoreductase activity"/>
    <property type="evidence" value="ECO:0007669"/>
    <property type="project" value="UniProtKB-KW"/>
</dbReference>
<dbReference type="Gene3D" id="3.40.50.720">
    <property type="entry name" value="NAD(P)-binding Rossmann-like Domain"/>
    <property type="match status" value="1"/>
</dbReference>
<dbReference type="PANTHER" id="PTHR43157:SF61">
    <property type="entry name" value="DEHYDROGENASE_REDUCTASE FAMILY PROTEIN, PUTATIVE (AFU_ORTHOLOGUE AFUA_3G01250)-RELATED"/>
    <property type="match status" value="1"/>
</dbReference>
<reference evidence="2" key="1">
    <citation type="submission" date="2022-07" db="EMBL/GenBank/DDBJ databases">
        <title>Fungi with potential for degradation of polypropylene.</title>
        <authorList>
            <person name="Gostincar C."/>
        </authorList>
    </citation>
    <scope>NUCLEOTIDE SEQUENCE</scope>
    <source>
        <strain evidence="2">EXF-13308</strain>
    </source>
</reference>
<sequence>MPGFLDFVREQRTPLPLVPTPADVSGGTYIVTGSNTGLGYECAKHLVRLGATRVILAVRSPSRGAAALASIRKETGKPAAGEVWELDLTSLASVEAFAARLAALDRLDALIESAGIARRFFELVEGLESSLTVNVLGTFLLAMRAIPKLRESAKKFGIQPHVAIVTSETGFMMKPRPLEGVKSNVFETLSDEKTAIMPQRYPLSKLMQIYAGRELASLLPLSDTGVVINLVNPGLCSTELARESGWTLMRLQIEVMRRLVGRTAEEGSRTLLHGAFAGPESHGKYLSACTTKDDKNPSVPEWLYNDDGVRTQKQVWADLIDILERKGHHVDIAALKAGH</sequence>
<name>A0AA38RZG5_9PEZI</name>
<proteinExistence type="predicted"/>
<dbReference type="EMBL" id="JANBVO010000018">
    <property type="protein sequence ID" value="KAJ9143866.1"/>
    <property type="molecule type" value="Genomic_DNA"/>
</dbReference>
<evidence type="ECO:0000313" key="2">
    <source>
        <dbReference type="EMBL" id="KAJ9143866.1"/>
    </source>
</evidence>
<dbReference type="Proteomes" id="UP001174694">
    <property type="component" value="Unassembled WGS sequence"/>
</dbReference>
<dbReference type="AlphaFoldDB" id="A0AA38RZG5"/>
<dbReference type="PRINTS" id="PR00081">
    <property type="entry name" value="GDHRDH"/>
</dbReference>
<dbReference type="SUPFAM" id="SSF51735">
    <property type="entry name" value="NAD(P)-binding Rossmann-fold domains"/>
    <property type="match status" value="1"/>
</dbReference>
<comment type="caution">
    <text evidence="2">The sequence shown here is derived from an EMBL/GenBank/DDBJ whole genome shotgun (WGS) entry which is preliminary data.</text>
</comment>
<dbReference type="InterPro" id="IPR036291">
    <property type="entry name" value="NAD(P)-bd_dom_sf"/>
</dbReference>
<organism evidence="2 3">
    <name type="scientific">Pleurostoma richardsiae</name>
    <dbReference type="NCBI Taxonomy" id="41990"/>
    <lineage>
        <taxon>Eukaryota</taxon>
        <taxon>Fungi</taxon>
        <taxon>Dikarya</taxon>
        <taxon>Ascomycota</taxon>
        <taxon>Pezizomycotina</taxon>
        <taxon>Sordariomycetes</taxon>
        <taxon>Sordariomycetidae</taxon>
        <taxon>Calosphaeriales</taxon>
        <taxon>Pleurostomataceae</taxon>
        <taxon>Pleurostoma</taxon>
    </lineage>
</organism>
<keyword evidence="1" id="KW-0560">Oxidoreductase</keyword>
<dbReference type="InterPro" id="IPR002347">
    <property type="entry name" value="SDR_fam"/>
</dbReference>
<gene>
    <name evidence="2" type="ORF">NKR23_g6452</name>
</gene>